<organism evidence="13 14">
    <name type="scientific">Smittium mucronatum</name>
    <dbReference type="NCBI Taxonomy" id="133383"/>
    <lineage>
        <taxon>Eukaryota</taxon>
        <taxon>Fungi</taxon>
        <taxon>Fungi incertae sedis</taxon>
        <taxon>Zoopagomycota</taxon>
        <taxon>Kickxellomycotina</taxon>
        <taxon>Harpellomycetes</taxon>
        <taxon>Harpellales</taxon>
        <taxon>Legeriomycetaceae</taxon>
        <taxon>Smittium</taxon>
    </lineage>
</organism>
<feature type="binding site" evidence="10">
    <location>
        <position position="125"/>
    </location>
    <ligand>
        <name>substrate</name>
    </ligand>
</feature>
<dbReference type="Gene3D" id="1.10.1080.10">
    <property type="entry name" value="Glutathione Synthetase, Chain A, domain 3"/>
    <property type="match status" value="2"/>
</dbReference>
<dbReference type="UniPathway" id="UPA00142">
    <property type="reaction ID" value="UER00210"/>
</dbReference>
<dbReference type="Gene3D" id="3.30.1490.50">
    <property type="match status" value="1"/>
</dbReference>
<dbReference type="FunFam" id="3.30.1490.50:FF:000002">
    <property type="entry name" value="Glutathione synthetase"/>
    <property type="match status" value="1"/>
</dbReference>
<dbReference type="EMBL" id="LSSL01000163">
    <property type="protein sequence ID" value="OLY85293.1"/>
    <property type="molecule type" value="Genomic_DNA"/>
</dbReference>
<feature type="binding site" evidence="10">
    <location>
        <position position="422"/>
    </location>
    <ligand>
        <name>substrate</name>
    </ligand>
</feature>
<feature type="binding site" evidence="10">
    <location>
        <position position="430"/>
    </location>
    <ligand>
        <name>ATP</name>
        <dbReference type="ChEBI" id="CHEBI:30616"/>
    </ligand>
</feature>
<comment type="similarity">
    <text evidence="2 9">Belongs to the eukaryotic GSH synthase family.</text>
</comment>
<dbReference type="Proteomes" id="UP000187455">
    <property type="component" value="Unassembled WGS sequence"/>
</dbReference>
<evidence type="ECO:0000256" key="9">
    <source>
        <dbReference type="PIRNR" id="PIRNR001558"/>
    </source>
</evidence>
<keyword evidence="4 9" id="KW-0317">Glutathione biosynthesis</keyword>
<sequence length="446" mass="49229">MSSVPTINFPPEEFHDDVIRLSNAFLTSRGVLMNHKSKDASELSSGALFVAPVTLVPGLFYKECFERAVKLQTAMNLLYHKVSNDSKFLIETFSEVIGGDEFSAKLFDIYKRSNSKQTISLGINRSDYLLDETQGQSPSIKQVEFNAISVSFSSLTALVGQYHRFLNERTGYEGMISNYQIKTEQLPENTSLTSFSDGLASAFIAYGNPKTHEQIHDEGSIDPVSGALMVSNYEIAIAYFRSGYVPEDYPTQKEWDARMMIESSLAIKCPNIAYHLVGAKKVQQELASPGVVERYISDPEMAKAITDSFAELLPLDSSPLGRSAYEKAMTSSENYVMKPQREGGGCNTYGADIPPLLKTLSVEQQKAYILMRLIKSPQFDSLVLHNGKVHKIRSISELGVYGVWLSDGDKVMVNKSAGHLLRTKPSDSNEGGVASGFAFVDSPLLI</sequence>
<feature type="binding site" evidence="11">
    <location>
        <position position="146"/>
    </location>
    <ligand>
        <name>Mg(2+)</name>
        <dbReference type="ChEBI" id="CHEBI:18420"/>
    </ligand>
</feature>
<evidence type="ECO:0000259" key="12">
    <source>
        <dbReference type="Pfam" id="PF03199"/>
    </source>
</evidence>
<dbReference type="SUPFAM" id="SSF52440">
    <property type="entry name" value="PreATP-grasp domain"/>
    <property type="match status" value="1"/>
</dbReference>
<feature type="binding site" evidence="10">
    <location>
        <position position="280"/>
    </location>
    <ligand>
        <name>ATP</name>
        <dbReference type="ChEBI" id="CHEBI:30616"/>
    </ligand>
</feature>
<dbReference type="OrthoDB" id="2020073at2759"/>
<feature type="binding site" evidence="10">
    <location>
        <position position="144"/>
    </location>
    <ligand>
        <name>ATP</name>
        <dbReference type="ChEBI" id="CHEBI:30616"/>
    </ligand>
</feature>
<dbReference type="Gene3D" id="3.30.470.20">
    <property type="entry name" value="ATP-grasp fold, B domain"/>
    <property type="match status" value="1"/>
</dbReference>
<feature type="binding site" evidence="10">
    <location>
        <position position="397"/>
    </location>
    <ligand>
        <name>ATP</name>
        <dbReference type="ChEBI" id="CHEBI:30616"/>
    </ligand>
</feature>
<dbReference type="PIRSF" id="PIRSF001558">
    <property type="entry name" value="GSHase"/>
    <property type="match status" value="1"/>
</dbReference>
<dbReference type="Pfam" id="PF03199">
    <property type="entry name" value="GSH_synthase"/>
    <property type="match status" value="1"/>
</dbReference>
<dbReference type="STRING" id="133383.A0A1R0H841"/>
<evidence type="ECO:0000256" key="3">
    <source>
        <dbReference type="ARBA" id="ARBA00022598"/>
    </source>
</evidence>
<evidence type="ECO:0000313" key="14">
    <source>
        <dbReference type="Proteomes" id="UP000187455"/>
    </source>
</evidence>
<keyword evidence="7 9" id="KW-0067">ATP-binding</keyword>
<comment type="catalytic activity">
    <reaction evidence="9">
        <text>gamma-L-glutamyl-L-cysteine + glycine + ATP = glutathione + ADP + phosphate + H(+)</text>
        <dbReference type="Rhea" id="RHEA:13557"/>
        <dbReference type="ChEBI" id="CHEBI:15378"/>
        <dbReference type="ChEBI" id="CHEBI:30616"/>
        <dbReference type="ChEBI" id="CHEBI:43474"/>
        <dbReference type="ChEBI" id="CHEBI:57305"/>
        <dbReference type="ChEBI" id="CHEBI:57925"/>
        <dbReference type="ChEBI" id="CHEBI:58173"/>
        <dbReference type="ChEBI" id="CHEBI:456216"/>
        <dbReference type="EC" id="6.3.2.3"/>
    </reaction>
</comment>
<dbReference type="AlphaFoldDB" id="A0A1R0H841"/>
<keyword evidence="3 9" id="KW-0436">Ligase</keyword>
<dbReference type="InterPro" id="IPR037013">
    <property type="entry name" value="GSH-S_sub-bd_sf"/>
</dbReference>
<dbReference type="InterPro" id="IPR005615">
    <property type="entry name" value="Glutathione_synthase"/>
</dbReference>
<comment type="caution">
    <text evidence="13">The sequence shown here is derived from an EMBL/GenBank/DDBJ whole genome shotgun (WGS) entry which is preliminary data.</text>
</comment>
<dbReference type="InterPro" id="IPR014042">
    <property type="entry name" value="Glutathione_synthase_a-hlx"/>
</dbReference>
<proteinExistence type="inferred from homology"/>
<dbReference type="GO" id="GO:0004363">
    <property type="term" value="F:glutathione synthase activity"/>
    <property type="evidence" value="ECO:0007669"/>
    <property type="project" value="UniProtKB-UniRule"/>
</dbReference>
<dbReference type="InterPro" id="IPR004887">
    <property type="entry name" value="GSH_synth_subst-bd"/>
</dbReference>
<evidence type="ECO:0000256" key="8">
    <source>
        <dbReference type="ARBA" id="ARBA00022842"/>
    </source>
</evidence>
<accession>A0A1R0H841</accession>
<keyword evidence="14" id="KW-1185">Reference proteome</keyword>
<dbReference type="Pfam" id="PF03917">
    <property type="entry name" value="GSH_synth_ATP"/>
    <property type="match status" value="1"/>
</dbReference>
<evidence type="ECO:0000256" key="4">
    <source>
        <dbReference type="ARBA" id="ARBA00022684"/>
    </source>
</evidence>
<name>A0A1R0H841_9FUNG</name>
<feature type="binding site" evidence="10">
    <location>
        <begin position="371"/>
        <end position="374"/>
    </location>
    <ligand>
        <name>ATP</name>
        <dbReference type="ChEBI" id="CHEBI:30616"/>
    </ligand>
</feature>
<feature type="binding site" evidence="10">
    <location>
        <begin position="338"/>
        <end position="347"/>
    </location>
    <ligand>
        <name>ATP</name>
        <dbReference type="ChEBI" id="CHEBI:30616"/>
    </ligand>
</feature>
<dbReference type="GO" id="GO:0005524">
    <property type="term" value="F:ATP binding"/>
    <property type="evidence" value="ECO:0007669"/>
    <property type="project" value="UniProtKB-UniRule"/>
</dbReference>
<evidence type="ECO:0000313" key="13">
    <source>
        <dbReference type="EMBL" id="OLY85293.1"/>
    </source>
</evidence>
<dbReference type="GO" id="GO:0005829">
    <property type="term" value="C:cytosol"/>
    <property type="evidence" value="ECO:0007669"/>
    <property type="project" value="TreeGrafter"/>
</dbReference>
<evidence type="ECO:0000256" key="2">
    <source>
        <dbReference type="ARBA" id="ARBA00010385"/>
    </source>
</evidence>
<evidence type="ECO:0000256" key="7">
    <source>
        <dbReference type="ARBA" id="ARBA00022840"/>
    </source>
</evidence>
<evidence type="ECO:0000256" key="6">
    <source>
        <dbReference type="ARBA" id="ARBA00022741"/>
    </source>
</evidence>
<dbReference type="InterPro" id="IPR014709">
    <property type="entry name" value="Glutathione_synthase_C_euk"/>
</dbReference>
<evidence type="ECO:0000256" key="5">
    <source>
        <dbReference type="ARBA" id="ARBA00022723"/>
    </source>
</evidence>
<gene>
    <name evidence="13" type="ORF">AYI68_g522</name>
</gene>
<dbReference type="GO" id="GO:0043295">
    <property type="term" value="F:glutathione binding"/>
    <property type="evidence" value="ECO:0007669"/>
    <property type="project" value="UniProtKB-UniRule"/>
</dbReference>
<feature type="domain" description="Glutathione synthase substrate-binding" evidence="12">
    <location>
        <begin position="211"/>
        <end position="277"/>
    </location>
</feature>
<dbReference type="PANTHER" id="PTHR11130:SF0">
    <property type="entry name" value="GLUTATHIONE SYNTHETASE"/>
    <property type="match status" value="1"/>
</dbReference>
<evidence type="ECO:0000256" key="11">
    <source>
        <dbReference type="PIRSR" id="PIRSR001558-2"/>
    </source>
</evidence>
<feature type="binding site" evidence="11">
    <location>
        <position position="342"/>
    </location>
    <ligand>
        <name>Mg(2+)</name>
        <dbReference type="ChEBI" id="CHEBI:18420"/>
    </ligand>
</feature>
<reference evidence="13 14" key="1">
    <citation type="journal article" date="2016" name="Mol. Biol. Evol.">
        <title>Genome-Wide Survey of Gut Fungi (Harpellales) Reveals the First Horizontally Transferred Ubiquitin Gene from a Mosquito Host.</title>
        <authorList>
            <person name="Wang Y."/>
            <person name="White M.M."/>
            <person name="Kvist S."/>
            <person name="Moncalvo J.M."/>
        </authorList>
    </citation>
    <scope>NUCLEOTIDE SEQUENCE [LARGE SCALE GENOMIC DNA]</scope>
    <source>
        <strain evidence="13 14">ALG-7-W6</strain>
    </source>
</reference>
<feature type="binding site" evidence="10">
    <location>
        <position position="424"/>
    </location>
    <ligand>
        <name>ATP</name>
        <dbReference type="ChEBI" id="CHEBI:30616"/>
    </ligand>
</feature>
<comment type="pathway">
    <text evidence="1 9">Sulfur metabolism; glutathione biosynthesis; glutathione from L-cysteine and L-glutamate: step 2/2.</text>
</comment>
<comment type="cofactor">
    <cofactor evidence="9 11">
        <name>Mg(2+)</name>
        <dbReference type="ChEBI" id="CHEBI:18420"/>
    </cofactor>
    <text evidence="9 11">Binds 1 Mg(2+) ion per subunit.</text>
</comment>
<dbReference type="GO" id="GO:0000287">
    <property type="term" value="F:magnesium ion binding"/>
    <property type="evidence" value="ECO:0007669"/>
    <property type="project" value="UniProtKB-UniRule"/>
</dbReference>
<dbReference type="PANTHER" id="PTHR11130">
    <property type="entry name" value="GLUTATHIONE SYNTHETASE"/>
    <property type="match status" value="1"/>
</dbReference>
<dbReference type="SUPFAM" id="SSF56059">
    <property type="entry name" value="Glutathione synthetase ATP-binding domain-like"/>
    <property type="match status" value="1"/>
</dbReference>
<feature type="binding site" evidence="11">
    <location>
        <position position="144"/>
    </location>
    <ligand>
        <name>Mg(2+)</name>
        <dbReference type="ChEBI" id="CHEBI:18420"/>
    </ligand>
</feature>
<keyword evidence="8 9" id="KW-0460">Magnesium</keyword>
<evidence type="ECO:0000256" key="10">
    <source>
        <dbReference type="PIRSR" id="PIRSR001558-1"/>
    </source>
</evidence>
<dbReference type="Gene3D" id="3.40.50.1760">
    <property type="entry name" value="Glutathione synthase, substrate-binding domain superfamily, eukaryotic"/>
    <property type="match status" value="1"/>
</dbReference>
<dbReference type="EC" id="6.3.2.3" evidence="9"/>
<keyword evidence="6 9" id="KW-0547">Nucleotide-binding</keyword>
<keyword evidence="5 9" id="KW-0479">Metal-binding</keyword>
<evidence type="ECO:0000256" key="1">
    <source>
        <dbReference type="ARBA" id="ARBA00004965"/>
    </source>
</evidence>
<dbReference type="InterPro" id="IPR016185">
    <property type="entry name" value="PreATP-grasp_dom_sf"/>
</dbReference>
<protein>
    <recommendedName>
        <fullName evidence="9">Glutathione synthetase</fullName>
        <shortName evidence="9">GSH-S</shortName>
        <ecNumber evidence="9">6.3.2.3</ecNumber>
    </recommendedName>
</protein>
<feature type="binding site" evidence="10">
    <location>
        <position position="349"/>
    </location>
    <ligand>
        <name>ATP</name>
        <dbReference type="ChEBI" id="CHEBI:30616"/>
    </ligand>
</feature>